<organism evidence="10 11">
    <name type="scientific">Phytophthora lilii</name>
    <dbReference type="NCBI Taxonomy" id="2077276"/>
    <lineage>
        <taxon>Eukaryota</taxon>
        <taxon>Sar</taxon>
        <taxon>Stramenopiles</taxon>
        <taxon>Oomycota</taxon>
        <taxon>Peronosporomycetes</taxon>
        <taxon>Peronosporales</taxon>
        <taxon>Peronosporaceae</taxon>
        <taxon>Phytophthora</taxon>
    </lineage>
</organism>
<keyword evidence="8" id="KW-0472">Membrane</keyword>
<dbReference type="GO" id="GO:0015075">
    <property type="term" value="F:monoatomic ion transmembrane transporter activity"/>
    <property type="evidence" value="ECO:0007669"/>
    <property type="project" value="InterPro"/>
</dbReference>
<dbReference type="GO" id="GO:0140300">
    <property type="term" value="P:serine import into mitochondrion"/>
    <property type="evidence" value="ECO:0007669"/>
    <property type="project" value="TreeGrafter"/>
</dbReference>
<dbReference type="InterPro" id="IPR004686">
    <property type="entry name" value="Mtc"/>
</dbReference>
<evidence type="ECO:0000256" key="9">
    <source>
        <dbReference type="SAM" id="MobiDB-lite"/>
    </source>
</evidence>
<sequence>MRLSISGDGYRLGLHRIQPFEESEWPTYPFGLRTAFDSYRRHVAVREPRWVQSTYAGRAKHFLATTNPLNVLASDAQLDAAKQLVEEYKAGLHPALGEDEIWRAKQLVDSAFHPDTGKKNILAGRMAFQVPGNMIITGCMMTFYRSTPADVFLQFMNQTFNSIINYTNRNASTGVSKEQLHTRQPARPPWPRPLDSTAGCPSVPSSANGIVGRASEINIGHNICFKIS</sequence>
<evidence type="ECO:0000256" key="3">
    <source>
        <dbReference type="ARBA" id="ARBA00022448"/>
    </source>
</evidence>
<keyword evidence="11" id="KW-1185">Reference proteome</keyword>
<feature type="region of interest" description="Disordered" evidence="9">
    <location>
        <begin position="174"/>
        <end position="195"/>
    </location>
</feature>
<reference evidence="10" key="1">
    <citation type="submission" date="2023-04" db="EMBL/GenBank/DDBJ databases">
        <title>Phytophthora lilii NBRC 32176.</title>
        <authorList>
            <person name="Ichikawa N."/>
            <person name="Sato H."/>
            <person name="Tonouchi N."/>
        </authorList>
    </citation>
    <scope>NUCLEOTIDE SEQUENCE</scope>
    <source>
        <strain evidence="10">NBRC 32176</strain>
    </source>
</reference>
<dbReference type="AlphaFoldDB" id="A0A9W6UAV6"/>
<comment type="similarity">
    <text evidence="2">Belongs to the sideroflexin family.</text>
</comment>
<evidence type="ECO:0000256" key="6">
    <source>
        <dbReference type="ARBA" id="ARBA00022989"/>
    </source>
</evidence>
<dbReference type="EMBL" id="BSXW01000775">
    <property type="protein sequence ID" value="GMF29416.1"/>
    <property type="molecule type" value="Genomic_DNA"/>
</dbReference>
<dbReference type="GO" id="GO:0005743">
    <property type="term" value="C:mitochondrial inner membrane"/>
    <property type="evidence" value="ECO:0007669"/>
    <property type="project" value="TreeGrafter"/>
</dbReference>
<dbReference type="Proteomes" id="UP001165083">
    <property type="component" value="Unassembled WGS sequence"/>
</dbReference>
<evidence type="ECO:0000313" key="11">
    <source>
        <dbReference type="Proteomes" id="UP001165083"/>
    </source>
</evidence>
<keyword evidence="3" id="KW-0813">Transport</keyword>
<evidence type="ECO:0000256" key="1">
    <source>
        <dbReference type="ARBA" id="ARBA00004225"/>
    </source>
</evidence>
<name>A0A9W6UAV6_9STRA</name>
<comment type="caution">
    <text evidence="10">The sequence shown here is derived from an EMBL/GenBank/DDBJ whole genome shotgun (WGS) entry which is preliminary data.</text>
</comment>
<keyword evidence="4" id="KW-0812">Transmembrane</keyword>
<evidence type="ECO:0000256" key="4">
    <source>
        <dbReference type="ARBA" id="ARBA00022692"/>
    </source>
</evidence>
<keyword evidence="6" id="KW-1133">Transmembrane helix</keyword>
<protein>
    <submittedName>
        <fullName evidence="10">Unnamed protein product</fullName>
    </submittedName>
</protein>
<evidence type="ECO:0000313" key="10">
    <source>
        <dbReference type="EMBL" id="GMF29416.1"/>
    </source>
</evidence>
<keyword evidence="5" id="KW-0029">Amino-acid transport</keyword>
<dbReference type="PANTHER" id="PTHR11153">
    <property type="entry name" value="SIDEROFLEXIN"/>
    <property type="match status" value="1"/>
</dbReference>
<accession>A0A9W6UAV6</accession>
<evidence type="ECO:0000256" key="5">
    <source>
        <dbReference type="ARBA" id="ARBA00022970"/>
    </source>
</evidence>
<gene>
    <name evidence="10" type="ORF">Plil01_001248300</name>
</gene>
<keyword evidence="7" id="KW-0496">Mitochondrion</keyword>
<evidence type="ECO:0000256" key="7">
    <source>
        <dbReference type="ARBA" id="ARBA00023128"/>
    </source>
</evidence>
<dbReference type="PANTHER" id="PTHR11153:SF8">
    <property type="entry name" value="SIDEROFLEXIN-1"/>
    <property type="match status" value="1"/>
</dbReference>
<dbReference type="Pfam" id="PF03820">
    <property type="entry name" value="SFXNs"/>
    <property type="match status" value="1"/>
</dbReference>
<dbReference type="OrthoDB" id="6608471at2759"/>
<evidence type="ECO:0000256" key="2">
    <source>
        <dbReference type="ARBA" id="ARBA00005974"/>
    </source>
</evidence>
<proteinExistence type="inferred from homology"/>
<evidence type="ECO:0000256" key="8">
    <source>
        <dbReference type="ARBA" id="ARBA00023136"/>
    </source>
</evidence>
<comment type="subcellular location">
    <subcellularLocation>
        <location evidence="1">Mitochondrion membrane</location>
        <topology evidence="1">Multi-pass membrane protein</topology>
    </subcellularLocation>
</comment>